<reference evidence="1 2" key="1">
    <citation type="submission" date="2024-01" db="EMBL/GenBank/DDBJ databases">
        <title>Genome assemblies of Stephania.</title>
        <authorList>
            <person name="Yang L."/>
        </authorList>
    </citation>
    <scope>NUCLEOTIDE SEQUENCE [LARGE SCALE GENOMIC DNA]</scope>
    <source>
        <strain evidence="1">QJT</strain>
        <tissue evidence="1">Leaf</tissue>
    </source>
</reference>
<gene>
    <name evidence="1" type="ORF">Sjap_020307</name>
</gene>
<name>A0AAP0F5Q1_9MAGN</name>
<evidence type="ECO:0000313" key="2">
    <source>
        <dbReference type="Proteomes" id="UP001417504"/>
    </source>
</evidence>
<evidence type="ECO:0000313" key="1">
    <source>
        <dbReference type="EMBL" id="KAK9103053.1"/>
    </source>
</evidence>
<protein>
    <submittedName>
        <fullName evidence="1">Uncharacterized protein</fullName>
    </submittedName>
</protein>
<sequence length="52" mass="5833">MNLSKPNNSVVLFQASDLREKFEANKHVEIRSAPFVGDGSDAILLLLRNITY</sequence>
<dbReference type="AlphaFoldDB" id="A0AAP0F5Q1"/>
<proteinExistence type="predicted"/>
<dbReference type="Proteomes" id="UP001417504">
    <property type="component" value="Unassembled WGS sequence"/>
</dbReference>
<keyword evidence="2" id="KW-1185">Reference proteome</keyword>
<dbReference type="EMBL" id="JBBNAE010000008">
    <property type="protein sequence ID" value="KAK9103053.1"/>
    <property type="molecule type" value="Genomic_DNA"/>
</dbReference>
<comment type="caution">
    <text evidence="1">The sequence shown here is derived from an EMBL/GenBank/DDBJ whole genome shotgun (WGS) entry which is preliminary data.</text>
</comment>
<accession>A0AAP0F5Q1</accession>
<organism evidence="1 2">
    <name type="scientific">Stephania japonica</name>
    <dbReference type="NCBI Taxonomy" id="461633"/>
    <lineage>
        <taxon>Eukaryota</taxon>
        <taxon>Viridiplantae</taxon>
        <taxon>Streptophyta</taxon>
        <taxon>Embryophyta</taxon>
        <taxon>Tracheophyta</taxon>
        <taxon>Spermatophyta</taxon>
        <taxon>Magnoliopsida</taxon>
        <taxon>Ranunculales</taxon>
        <taxon>Menispermaceae</taxon>
        <taxon>Menispermoideae</taxon>
        <taxon>Cissampelideae</taxon>
        <taxon>Stephania</taxon>
    </lineage>
</organism>